<dbReference type="KEGG" id="aten:116308070"/>
<proteinExistence type="predicted"/>
<dbReference type="InterPro" id="IPR036638">
    <property type="entry name" value="HLH_DNA-bd_sf"/>
</dbReference>
<dbReference type="GO" id="GO:0000977">
    <property type="term" value="F:RNA polymerase II transcription regulatory region sequence-specific DNA binding"/>
    <property type="evidence" value="ECO:0007669"/>
    <property type="project" value="TreeGrafter"/>
</dbReference>
<dbReference type="GO" id="GO:0000981">
    <property type="term" value="F:DNA-binding transcription factor activity, RNA polymerase II-specific"/>
    <property type="evidence" value="ECO:0007669"/>
    <property type="project" value="TreeGrafter"/>
</dbReference>
<reference evidence="4" key="1">
    <citation type="submission" date="2025-08" db="UniProtKB">
        <authorList>
            <consortium name="RefSeq"/>
        </authorList>
    </citation>
    <scope>IDENTIFICATION</scope>
    <source>
        <tissue evidence="4">Tentacle</tissue>
    </source>
</reference>
<evidence type="ECO:0000313" key="4">
    <source>
        <dbReference type="RefSeq" id="XP_031574289.1"/>
    </source>
</evidence>
<evidence type="ECO:0000313" key="3">
    <source>
        <dbReference type="Proteomes" id="UP000515163"/>
    </source>
</evidence>
<dbReference type="PANTHER" id="PTHR23349:SF110">
    <property type="entry name" value="BHLH DOMAIN-CONTAINING PROTEIN"/>
    <property type="match status" value="1"/>
</dbReference>
<dbReference type="GO" id="GO:0046983">
    <property type="term" value="F:protein dimerization activity"/>
    <property type="evidence" value="ECO:0007669"/>
    <property type="project" value="InterPro"/>
</dbReference>
<keyword evidence="3" id="KW-1185">Reference proteome</keyword>
<dbReference type="SUPFAM" id="SSF47459">
    <property type="entry name" value="HLH, helix-loop-helix DNA-binding domain"/>
    <property type="match status" value="1"/>
</dbReference>
<dbReference type="PROSITE" id="PS50888">
    <property type="entry name" value="BHLH"/>
    <property type="match status" value="1"/>
</dbReference>
<sequence length="149" mass="16940">MDSMNSKGKALPQTKGKKKMKRRGPRLTGVSRQRRLANARERNRVQILNAKIDALRDLIPLFPDEKKPSKTDTVRLAAEYIGHLTDILETTKKPSSLSDSSASSSIDDFDFDDFTTEFDFSDLAQDDPFPEIADFSVEDLFWDDTGFQY</sequence>
<dbReference type="Gene3D" id="4.10.280.10">
    <property type="entry name" value="Helix-loop-helix DNA-binding domain"/>
    <property type="match status" value="1"/>
</dbReference>
<dbReference type="OrthoDB" id="5969565at2759"/>
<dbReference type="AlphaFoldDB" id="A0A6P8J3W1"/>
<accession>A0A6P8J3W1</accession>
<gene>
    <name evidence="4" type="primary">LOC116308070</name>
</gene>
<evidence type="ECO:0000256" key="1">
    <source>
        <dbReference type="SAM" id="MobiDB-lite"/>
    </source>
</evidence>
<dbReference type="Pfam" id="PF00010">
    <property type="entry name" value="HLH"/>
    <property type="match status" value="1"/>
</dbReference>
<dbReference type="GO" id="GO:0032502">
    <property type="term" value="P:developmental process"/>
    <property type="evidence" value="ECO:0007669"/>
    <property type="project" value="TreeGrafter"/>
</dbReference>
<dbReference type="InParanoid" id="A0A6P8J3W1"/>
<dbReference type="PANTHER" id="PTHR23349">
    <property type="entry name" value="BASIC HELIX-LOOP-HELIX TRANSCRIPTION FACTOR, TWIST"/>
    <property type="match status" value="1"/>
</dbReference>
<dbReference type="Proteomes" id="UP000515163">
    <property type="component" value="Unplaced"/>
</dbReference>
<dbReference type="CDD" id="cd11390">
    <property type="entry name" value="bHLH_TS"/>
    <property type="match status" value="1"/>
</dbReference>
<dbReference type="FunCoup" id="A0A6P8J3W1">
    <property type="interactions" value="138"/>
</dbReference>
<organism evidence="3 4">
    <name type="scientific">Actinia tenebrosa</name>
    <name type="common">Australian red waratah sea anemone</name>
    <dbReference type="NCBI Taxonomy" id="6105"/>
    <lineage>
        <taxon>Eukaryota</taxon>
        <taxon>Metazoa</taxon>
        <taxon>Cnidaria</taxon>
        <taxon>Anthozoa</taxon>
        <taxon>Hexacorallia</taxon>
        <taxon>Actiniaria</taxon>
        <taxon>Actiniidae</taxon>
        <taxon>Actinia</taxon>
    </lineage>
</organism>
<dbReference type="RefSeq" id="XP_031574289.1">
    <property type="nucleotide sequence ID" value="XM_031718429.1"/>
</dbReference>
<dbReference type="InterPro" id="IPR050283">
    <property type="entry name" value="E-box_TF_Regulators"/>
</dbReference>
<feature type="domain" description="BHLH" evidence="2">
    <location>
        <begin position="32"/>
        <end position="84"/>
    </location>
</feature>
<dbReference type="InterPro" id="IPR011598">
    <property type="entry name" value="bHLH_dom"/>
</dbReference>
<dbReference type="SMART" id="SM00353">
    <property type="entry name" value="HLH"/>
    <property type="match status" value="1"/>
</dbReference>
<protein>
    <submittedName>
        <fullName evidence="4">Neurogenic differentiation factor 6-A-like</fullName>
    </submittedName>
</protein>
<name>A0A6P8J3W1_ACTTE</name>
<evidence type="ECO:0000259" key="2">
    <source>
        <dbReference type="PROSITE" id="PS50888"/>
    </source>
</evidence>
<feature type="region of interest" description="Disordered" evidence="1">
    <location>
        <begin position="1"/>
        <end position="42"/>
    </location>
</feature>
<dbReference type="GeneID" id="116308070"/>
<feature type="compositionally biased region" description="Basic residues" evidence="1">
    <location>
        <begin position="15"/>
        <end position="25"/>
    </location>
</feature>